<protein>
    <recommendedName>
        <fullName evidence="7">Late embryogenesis abundant protein LEA-2 subgroup domain-containing protein</fullName>
    </recommendedName>
</protein>
<evidence type="ECO:0000256" key="6">
    <source>
        <dbReference type="SAM" id="Phobius"/>
    </source>
</evidence>
<dbReference type="EMBL" id="KB870810">
    <property type="protein sequence ID" value="EOA22952.1"/>
    <property type="molecule type" value="Genomic_DNA"/>
</dbReference>
<name>R0FKE6_9BRAS</name>
<dbReference type="GO" id="GO:0098542">
    <property type="term" value="P:defense response to other organism"/>
    <property type="evidence" value="ECO:0007669"/>
    <property type="project" value="InterPro"/>
</dbReference>
<feature type="compositionally biased region" description="Low complexity" evidence="5">
    <location>
        <begin position="32"/>
        <end position="43"/>
    </location>
</feature>
<sequence length="282" mass="31300">MAVEKPQEMTGEINSGGYLKNKDVNRTKHPSIDTNDSSSSRYSVDSDKPRTGPQPGTYVIEIRKDEIYRVPPPENAHRYEYLSRRKTKQSHCRRCFCYSLAALLILLFLAALVLGVLFLVYGPHKPRYSVSTLTVTGINLTSSSPISPVFGVKLRSQNVNSKLVLIYGLGSEAEVFYDGIKLGNGEFTAFKQPANNVTLIETVLKGSSIQLTSSSREELTKSQKKRKVPFGIKIKAPVKFKVGAVTTWTMTVKVDCEITVDKLTASATVITENCDTRLSLLW</sequence>
<evidence type="ECO:0000256" key="3">
    <source>
        <dbReference type="ARBA" id="ARBA00022989"/>
    </source>
</evidence>
<proteinExistence type="predicted"/>
<feature type="transmembrane region" description="Helical" evidence="6">
    <location>
        <begin position="95"/>
        <end position="121"/>
    </location>
</feature>
<evidence type="ECO:0000259" key="7">
    <source>
        <dbReference type="Pfam" id="PF03168"/>
    </source>
</evidence>
<comment type="subcellular location">
    <subcellularLocation>
        <location evidence="1">Membrane</location>
        <topology evidence="1">Single-pass membrane protein</topology>
    </subcellularLocation>
</comment>
<evidence type="ECO:0000256" key="1">
    <source>
        <dbReference type="ARBA" id="ARBA00004167"/>
    </source>
</evidence>
<evidence type="ECO:0000256" key="2">
    <source>
        <dbReference type="ARBA" id="ARBA00022692"/>
    </source>
</evidence>
<evidence type="ECO:0000313" key="8">
    <source>
        <dbReference type="EMBL" id="EOA22952.1"/>
    </source>
</evidence>
<dbReference type="InterPro" id="IPR004864">
    <property type="entry name" value="LEA_2"/>
</dbReference>
<dbReference type="PANTHER" id="PTHR31234">
    <property type="entry name" value="LATE EMBRYOGENESIS ABUNDANT (LEA) HYDROXYPROLINE-RICH GLYCOPROTEIN FAMILY"/>
    <property type="match status" value="1"/>
</dbReference>
<dbReference type="Pfam" id="PF03168">
    <property type="entry name" value="LEA_2"/>
    <property type="match status" value="1"/>
</dbReference>
<dbReference type="Proteomes" id="UP000029121">
    <property type="component" value="Unassembled WGS sequence"/>
</dbReference>
<evidence type="ECO:0000313" key="9">
    <source>
        <dbReference type="Proteomes" id="UP000029121"/>
    </source>
</evidence>
<dbReference type="AlphaFoldDB" id="R0FKE6"/>
<reference evidence="9" key="1">
    <citation type="journal article" date="2013" name="Nat. Genet.">
        <title>The Capsella rubella genome and the genomic consequences of rapid mating system evolution.</title>
        <authorList>
            <person name="Slotte T."/>
            <person name="Hazzouri K.M."/>
            <person name="Agren J.A."/>
            <person name="Koenig D."/>
            <person name="Maumus F."/>
            <person name="Guo Y.L."/>
            <person name="Steige K."/>
            <person name="Platts A.E."/>
            <person name="Escobar J.S."/>
            <person name="Newman L.K."/>
            <person name="Wang W."/>
            <person name="Mandakova T."/>
            <person name="Vello E."/>
            <person name="Smith L.M."/>
            <person name="Henz S.R."/>
            <person name="Steffen J."/>
            <person name="Takuno S."/>
            <person name="Brandvain Y."/>
            <person name="Coop G."/>
            <person name="Andolfatto P."/>
            <person name="Hu T.T."/>
            <person name="Blanchette M."/>
            <person name="Clark R.M."/>
            <person name="Quesneville H."/>
            <person name="Nordborg M."/>
            <person name="Gaut B.S."/>
            <person name="Lysak M.A."/>
            <person name="Jenkins J."/>
            <person name="Grimwood J."/>
            <person name="Chapman J."/>
            <person name="Prochnik S."/>
            <person name="Shu S."/>
            <person name="Rokhsar D."/>
            <person name="Schmutz J."/>
            <person name="Weigel D."/>
            <person name="Wright S.I."/>
        </authorList>
    </citation>
    <scope>NUCLEOTIDE SEQUENCE [LARGE SCALE GENOMIC DNA]</scope>
    <source>
        <strain evidence="9">cv. Monte Gargano</strain>
    </source>
</reference>
<dbReference type="GO" id="GO:0005886">
    <property type="term" value="C:plasma membrane"/>
    <property type="evidence" value="ECO:0007669"/>
    <property type="project" value="TreeGrafter"/>
</dbReference>
<dbReference type="PANTHER" id="PTHR31234:SF70">
    <property type="entry name" value="LATE EMBRYOGENESIS ABUNDANT PROTEIN LEA-2 SUBGROUP DOMAIN-CONTAINING PROTEIN"/>
    <property type="match status" value="1"/>
</dbReference>
<keyword evidence="3 6" id="KW-1133">Transmembrane helix</keyword>
<organism evidence="8 9">
    <name type="scientific">Capsella rubella</name>
    <dbReference type="NCBI Taxonomy" id="81985"/>
    <lineage>
        <taxon>Eukaryota</taxon>
        <taxon>Viridiplantae</taxon>
        <taxon>Streptophyta</taxon>
        <taxon>Embryophyta</taxon>
        <taxon>Tracheophyta</taxon>
        <taxon>Spermatophyta</taxon>
        <taxon>Magnoliopsida</taxon>
        <taxon>eudicotyledons</taxon>
        <taxon>Gunneridae</taxon>
        <taxon>Pentapetalae</taxon>
        <taxon>rosids</taxon>
        <taxon>malvids</taxon>
        <taxon>Brassicales</taxon>
        <taxon>Brassicaceae</taxon>
        <taxon>Camelineae</taxon>
        <taxon>Capsella</taxon>
    </lineage>
</organism>
<dbReference type="OrthoDB" id="1849707at2759"/>
<dbReference type="SUPFAM" id="SSF117070">
    <property type="entry name" value="LEA14-like"/>
    <property type="match status" value="1"/>
</dbReference>
<keyword evidence="9" id="KW-1185">Reference proteome</keyword>
<keyword evidence="2 6" id="KW-0812">Transmembrane</keyword>
<dbReference type="eggNOG" id="ENOG502QUZX">
    <property type="taxonomic scope" value="Eukaryota"/>
</dbReference>
<dbReference type="InterPro" id="IPR044839">
    <property type="entry name" value="NDR1-like"/>
</dbReference>
<gene>
    <name evidence="8" type="ORF">CARUB_v10003689mg</name>
</gene>
<dbReference type="STRING" id="81985.R0FKE6"/>
<feature type="region of interest" description="Disordered" evidence="5">
    <location>
        <begin position="1"/>
        <end position="56"/>
    </location>
</feature>
<keyword evidence="4 6" id="KW-0472">Membrane</keyword>
<dbReference type="KEGG" id="crb:17881328"/>
<evidence type="ECO:0000256" key="5">
    <source>
        <dbReference type="SAM" id="MobiDB-lite"/>
    </source>
</evidence>
<feature type="domain" description="Late embryogenesis abundant protein LEA-2 subgroup" evidence="7">
    <location>
        <begin position="153"/>
        <end position="256"/>
    </location>
</feature>
<accession>R0FKE6</accession>
<evidence type="ECO:0000256" key="4">
    <source>
        <dbReference type="ARBA" id="ARBA00023136"/>
    </source>
</evidence>